<evidence type="ECO:0000313" key="1">
    <source>
        <dbReference type="EMBL" id="OHA66535.1"/>
    </source>
</evidence>
<proteinExistence type="predicted"/>
<reference evidence="1 2" key="1">
    <citation type="journal article" date="2016" name="Nat. Commun.">
        <title>Thousands of microbial genomes shed light on interconnected biogeochemical processes in an aquifer system.</title>
        <authorList>
            <person name="Anantharaman K."/>
            <person name="Brown C.T."/>
            <person name="Hug L.A."/>
            <person name="Sharon I."/>
            <person name="Castelle C.J."/>
            <person name="Probst A.J."/>
            <person name="Thomas B.C."/>
            <person name="Singh A."/>
            <person name="Wilkins M.J."/>
            <person name="Karaoz U."/>
            <person name="Brodie E.L."/>
            <person name="Williams K.H."/>
            <person name="Hubbard S.S."/>
            <person name="Banfield J.F."/>
        </authorList>
    </citation>
    <scope>NUCLEOTIDE SEQUENCE [LARGE SCALE GENOMIC DNA]</scope>
</reference>
<dbReference type="EMBL" id="MHTT01000001">
    <property type="protein sequence ID" value="OHA66535.1"/>
    <property type="molecule type" value="Genomic_DNA"/>
</dbReference>
<dbReference type="Proteomes" id="UP000178065">
    <property type="component" value="Unassembled WGS sequence"/>
</dbReference>
<gene>
    <name evidence="1" type="ORF">A2672_00350</name>
</gene>
<dbReference type="Pfam" id="PF08889">
    <property type="entry name" value="WbqC"/>
    <property type="match status" value="1"/>
</dbReference>
<name>A0A1G2R0X7_9BACT</name>
<protein>
    <recommendedName>
        <fullName evidence="3">WbqC-like protein</fullName>
    </recommendedName>
</protein>
<dbReference type="AlphaFoldDB" id="A0A1G2R0X7"/>
<sequence length="238" mass="28171">MILTAHQPLYLPWLGLFHKAALADGFCLVDSVQYLPKEFMNRNRIKTPQGPMWLTVPVQRKGYRDKETREIEINNVLDWRRKHWKALQINYGKAPYFSRYADFFEDVYKRDWQYIAQLNEHILRWLFQELGIKGGFWKTSELGVEGKKSDFVLDMCKKLGADLYIFGALGKDYAKREDFIKAGIKLYFQDYQHPQYLQLHGEFLSHMSIVDLLFNHGPRSLEILMEGNITKEKLERQG</sequence>
<evidence type="ECO:0008006" key="3">
    <source>
        <dbReference type="Google" id="ProtNLM"/>
    </source>
</evidence>
<organism evidence="1 2">
    <name type="scientific">Candidatus Wildermuthbacteria bacterium RIFCSPHIGHO2_01_FULL_49_22b</name>
    <dbReference type="NCBI Taxonomy" id="1802448"/>
    <lineage>
        <taxon>Bacteria</taxon>
        <taxon>Candidatus Wildermuthiibacteriota</taxon>
    </lineage>
</organism>
<dbReference type="InterPro" id="IPR014985">
    <property type="entry name" value="WbqC"/>
</dbReference>
<dbReference type="STRING" id="1802448.A2672_00350"/>
<comment type="caution">
    <text evidence="1">The sequence shown here is derived from an EMBL/GenBank/DDBJ whole genome shotgun (WGS) entry which is preliminary data.</text>
</comment>
<evidence type="ECO:0000313" key="2">
    <source>
        <dbReference type="Proteomes" id="UP000178065"/>
    </source>
</evidence>
<accession>A0A1G2R0X7</accession>